<proteinExistence type="predicted"/>
<name>A0AAW0K834_MYOGA</name>
<gene>
    <name evidence="1" type="ORF">U0070_022821</name>
</gene>
<dbReference type="Proteomes" id="UP001488838">
    <property type="component" value="Unassembled WGS sequence"/>
</dbReference>
<evidence type="ECO:0000313" key="1">
    <source>
        <dbReference type="EMBL" id="KAK7834850.1"/>
    </source>
</evidence>
<comment type="caution">
    <text evidence="1">The sequence shown here is derived from an EMBL/GenBank/DDBJ whole genome shotgun (WGS) entry which is preliminary data.</text>
</comment>
<dbReference type="AlphaFoldDB" id="A0AAW0K834"/>
<evidence type="ECO:0000313" key="2">
    <source>
        <dbReference type="Proteomes" id="UP001488838"/>
    </source>
</evidence>
<organism evidence="1 2">
    <name type="scientific">Myodes glareolus</name>
    <name type="common">Bank vole</name>
    <name type="synonym">Clethrionomys glareolus</name>
    <dbReference type="NCBI Taxonomy" id="447135"/>
    <lineage>
        <taxon>Eukaryota</taxon>
        <taxon>Metazoa</taxon>
        <taxon>Chordata</taxon>
        <taxon>Craniata</taxon>
        <taxon>Vertebrata</taxon>
        <taxon>Euteleostomi</taxon>
        <taxon>Mammalia</taxon>
        <taxon>Eutheria</taxon>
        <taxon>Euarchontoglires</taxon>
        <taxon>Glires</taxon>
        <taxon>Rodentia</taxon>
        <taxon>Myomorpha</taxon>
        <taxon>Muroidea</taxon>
        <taxon>Cricetidae</taxon>
        <taxon>Arvicolinae</taxon>
        <taxon>Myodes</taxon>
    </lineage>
</organism>
<protein>
    <submittedName>
        <fullName evidence="1">Uncharacterized protein</fullName>
    </submittedName>
</protein>
<reference evidence="1 2" key="1">
    <citation type="journal article" date="2023" name="bioRxiv">
        <title>Conserved and derived expression patterns and positive selection on dental genes reveal complex evolutionary context of ever-growing rodent molars.</title>
        <authorList>
            <person name="Calamari Z.T."/>
            <person name="Song A."/>
            <person name="Cohen E."/>
            <person name="Akter M."/>
            <person name="Roy R.D."/>
            <person name="Hallikas O."/>
            <person name="Christensen M.M."/>
            <person name="Li P."/>
            <person name="Marangoni P."/>
            <person name="Jernvall J."/>
            <person name="Klein O.D."/>
        </authorList>
    </citation>
    <scope>NUCLEOTIDE SEQUENCE [LARGE SCALE GENOMIC DNA]</scope>
    <source>
        <strain evidence="1">V071</strain>
    </source>
</reference>
<sequence>MRSCDDECVGALLDDLDTIGDAVLSPNLTGVSSAPYGILSSLENTTKHFQRYLLNENAKSGRNPA</sequence>
<accession>A0AAW0K834</accession>
<keyword evidence="2" id="KW-1185">Reference proteome</keyword>
<dbReference type="EMBL" id="JBBHLL010000003">
    <property type="protein sequence ID" value="KAK7834850.1"/>
    <property type="molecule type" value="Genomic_DNA"/>
</dbReference>